<dbReference type="FunFam" id="3.40.50.720:FF:000003">
    <property type="entry name" value="S-(hydroxymethyl)glutathione dehydrogenase"/>
    <property type="match status" value="1"/>
</dbReference>
<evidence type="ECO:0000259" key="8">
    <source>
        <dbReference type="SMART" id="SM00829"/>
    </source>
</evidence>
<dbReference type="InterPro" id="IPR020843">
    <property type="entry name" value="ER"/>
</dbReference>
<dbReference type="SMART" id="SM00829">
    <property type="entry name" value="PKS_ER"/>
    <property type="match status" value="1"/>
</dbReference>
<evidence type="ECO:0000256" key="4">
    <source>
        <dbReference type="ARBA" id="ARBA00022833"/>
    </source>
</evidence>
<keyword evidence="4 6" id="KW-0862">Zinc</keyword>
<name>A0A1G6PIH3_9ACTN</name>
<feature type="domain" description="Enoyl reductase (ER)" evidence="8">
    <location>
        <begin position="49"/>
        <end position="397"/>
    </location>
</feature>
<evidence type="ECO:0000313" key="10">
    <source>
        <dbReference type="Proteomes" id="UP000182100"/>
    </source>
</evidence>
<dbReference type="EMBL" id="FMZK01000003">
    <property type="protein sequence ID" value="SDC80030.1"/>
    <property type="molecule type" value="Genomic_DNA"/>
</dbReference>
<keyword evidence="5" id="KW-0560">Oxidoreductase</keyword>
<dbReference type="SUPFAM" id="SSF50129">
    <property type="entry name" value="GroES-like"/>
    <property type="match status" value="1"/>
</dbReference>
<evidence type="ECO:0000256" key="6">
    <source>
        <dbReference type="RuleBase" id="RU361277"/>
    </source>
</evidence>
<dbReference type="SUPFAM" id="SSF51735">
    <property type="entry name" value="NAD(P)-binding Rossmann-fold domains"/>
    <property type="match status" value="1"/>
</dbReference>
<evidence type="ECO:0000256" key="1">
    <source>
        <dbReference type="ARBA" id="ARBA00001947"/>
    </source>
</evidence>
<dbReference type="InterPro" id="IPR013149">
    <property type="entry name" value="ADH-like_C"/>
</dbReference>
<dbReference type="InterPro" id="IPR002328">
    <property type="entry name" value="ADH_Zn_CS"/>
</dbReference>
<dbReference type="PROSITE" id="PS00059">
    <property type="entry name" value="ADH_ZINC"/>
    <property type="match status" value="1"/>
</dbReference>
<dbReference type="PANTHER" id="PTHR43350:SF21">
    <property type="entry name" value="S-NITROSOMYCOTHIOL REDUCTASE MSCR"/>
    <property type="match status" value="1"/>
</dbReference>
<evidence type="ECO:0000256" key="3">
    <source>
        <dbReference type="ARBA" id="ARBA00022723"/>
    </source>
</evidence>
<feature type="compositionally biased region" description="Pro residues" evidence="7">
    <location>
        <begin position="21"/>
        <end position="33"/>
    </location>
</feature>
<keyword evidence="10" id="KW-1185">Reference proteome</keyword>
<evidence type="ECO:0000256" key="7">
    <source>
        <dbReference type="SAM" id="MobiDB-lite"/>
    </source>
</evidence>
<dbReference type="GO" id="GO:0016491">
    <property type="term" value="F:oxidoreductase activity"/>
    <property type="evidence" value="ECO:0007669"/>
    <property type="project" value="UniProtKB-KW"/>
</dbReference>
<proteinExistence type="inferred from homology"/>
<dbReference type="Pfam" id="PF08240">
    <property type="entry name" value="ADH_N"/>
    <property type="match status" value="1"/>
</dbReference>
<protein>
    <submittedName>
        <fullName evidence="9">S-(Hydroxymethyl)glutathione dehydrogenase / alcohol dehydrogenase</fullName>
    </submittedName>
</protein>
<accession>A0A1G6PIH3</accession>
<dbReference type="Pfam" id="PF00107">
    <property type="entry name" value="ADH_zinc_N"/>
    <property type="match status" value="1"/>
</dbReference>
<dbReference type="GO" id="GO:0008270">
    <property type="term" value="F:zinc ion binding"/>
    <property type="evidence" value="ECO:0007669"/>
    <property type="project" value="InterPro"/>
</dbReference>
<evidence type="ECO:0000313" key="9">
    <source>
        <dbReference type="EMBL" id="SDC80030.1"/>
    </source>
</evidence>
<reference evidence="10" key="1">
    <citation type="submission" date="2016-10" db="EMBL/GenBank/DDBJ databases">
        <authorList>
            <person name="Varghese N."/>
            <person name="Submissions S."/>
        </authorList>
    </citation>
    <scope>NUCLEOTIDE SEQUENCE [LARGE SCALE GENOMIC DNA]</scope>
    <source>
        <strain evidence="10">CGMCC 4.3504</strain>
    </source>
</reference>
<comment type="cofactor">
    <cofactor evidence="1 6">
        <name>Zn(2+)</name>
        <dbReference type="ChEBI" id="CHEBI:29105"/>
    </cofactor>
</comment>
<dbReference type="InterPro" id="IPR011032">
    <property type="entry name" value="GroES-like_sf"/>
</dbReference>
<dbReference type="InterPro" id="IPR036291">
    <property type="entry name" value="NAD(P)-bd_dom_sf"/>
</dbReference>
<organism evidence="9 10">
    <name type="scientific">Streptomyces prasinopilosus</name>
    <dbReference type="NCBI Taxonomy" id="67344"/>
    <lineage>
        <taxon>Bacteria</taxon>
        <taxon>Bacillati</taxon>
        <taxon>Actinomycetota</taxon>
        <taxon>Actinomycetes</taxon>
        <taxon>Kitasatosporales</taxon>
        <taxon>Streptomycetaceae</taxon>
        <taxon>Streptomyces</taxon>
    </lineage>
</organism>
<evidence type="ECO:0000256" key="2">
    <source>
        <dbReference type="ARBA" id="ARBA00008072"/>
    </source>
</evidence>
<sequence length="399" mass="40564">MTRETPETPEIPAPSAHRSGPPAPSLPPSPSSPPSASLSPAVVFDPESGLGSREVALRAAGPGEVEIEVRAAGVCHSDLHIVTGDWPTDRPLVLGHEAAGVVTGVGAGVASVRPGDHVVLSWFAPCRRCRKCVAGAAWLCTGTKAVGNTLPDGGTPFTDAQGGAVWPYLGLGAFTNRLVVPETAAVKVPEELPFGIGALLGCSITTGIGAVMNTARVRPGESAVVIGTGGVGLSVVMGLRLVGADPVVAVDLSLERLAVAERFGATHTLDGAGTDVAAWCREELGGADFAFEAIGSPAVIETLPAMLTPGGAAVLVGMAPSGATGSFDLFDLADQGKRILGCNYGSSIGEIDIPKLARLYLAGRLPLDDLIGATRPLSEARAAFEDLRSNTGVRTVLEP</sequence>
<evidence type="ECO:0000256" key="5">
    <source>
        <dbReference type="ARBA" id="ARBA00023002"/>
    </source>
</evidence>
<dbReference type="Gene3D" id="3.90.180.10">
    <property type="entry name" value="Medium-chain alcohol dehydrogenases, catalytic domain"/>
    <property type="match status" value="1"/>
</dbReference>
<dbReference type="STRING" id="67344.SAMN05216505_103617"/>
<dbReference type="AlphaFoldDB" id="A0A1G6PIH3"/>
<dbReference type="InterPro" id="IPR013154">
    <property type="entry name" value="ADH-like_N"/>
</dbReference>
<dbReference type="Gene3D" id="3.40.50.720">
    <property type="entry name" value="NAD(P)-binding Rossmann-like Domain"/>
    <property type="match status" value="1"/>
</dbReference>
<comment type="similarity">
    <text evidence="2 6">Belongs to the zinc-containing alcohol dehydrogenase family.</text>
</comment>
<dbReference type="PANTHER" id="PTHR43350">
    <property type="entry name" value="NAD-DEPENDENT ALCOHOL DEHYDROGENASE"/>
    <property type="match status" value="1"/>
</dbReference>
<keyword evidence="3 6" id="KW-0479">Metal-binding</keyword>
<feature type="region of interest" description="Disordered" evidence="7">
    <location>
        <begin position="1"/>
        <end position="44"/>
    </location>
</feature>
<gene>
    <name evidence="9" type="ORF">SAMN05216505_103617</name>
</gene>
<dbReference type="Proteomes" id="UP000182100">
    <property type="component" value="Unassembled WGS sequence"/>
</dbReference>